<evidence type="ECO:0000313" key="3">
    <source>
        <dbReference type="Proteomes" id="UP001562425"/>
    </source>
</evidence>
<dbReference type="Proteomes" id="UP001562425">
    <property type="component" value="Unassembled WGS sequence"/>
</dbReference>
<protein>
    <submittedName>
        <fullName evidence="2">Uncharacterized protein</fullName>
    </submittedName>
</protein>
<feature type="compositionally biased region" description="Gly residues" evidence="1">
    <location>
        <begin position="268"/>
        <end position="278"/>
    </location>
</feature>
<feature type="compositionally biased region" description="Basic and acidic residues" evidence="1">
    <location>
        <begin position="288"/>
        <end position="315"/>
    </location>
</feature>
<evidence type="ECO:0000256" key="1">
    <source>
        <dbReference type="SAM" id="MobiDB-lite"/>
    </source>
</evidence>
<feature type="region of interest" description="Disordered" evidence="1">
    <location>
        <begin position="256"/>
        <end position="315"/>
    </location>
</feature>
<evidence type="ECO:0000313" key="2">
    <source>
        <dbReference type="EMBL" id="KAL1375567.1"/>
    </source>
</evidence>
<name>A0ABD1CGQ0_CULPP</name>
<dbReference type="EMBL" id="JBEHCU010012393">
    <property type="protein sequence ID" value="KAL1375567.1"/>
    <property type="molecule type" value="Genomic_DNA"/>
</dbReference>
<comment type="caution">
    <text evidence="2">The sequence shown here is derived from an EMBL/GenBank/DDBJ whole genome shotgun (WGS) entry which is preliminary data.</text>
</comment>
<feature type="region of interest" description="Disordered" evidence="1">
    <location>
        <begin position="93"/>
        <end position="159"/>
    </location>
</feature>
<proteinExistence type="predicted"/>
<gene>
    <name evidence="2" type="ORF">pipiens_004634</name>
</gene>
<sequence length="315" mass="34621">MVVNTAVRVSTPSPTEQPQFSSGSPGDQQFTAKRRGYWSFHPFPVTPHQHQQHHPRFLYTMYSPSFNPYSSGPAASLDGPPYPVFSSAPDMSQGYGTKYGPPSSGPSSYGPPSGHGGGSSYGPPPSSSGWYDYHPAPPQPAHHHHHSHTSIPVHFSSGKSKKGKGGALSALTLLAFLYFLNLLQSCLKEHMDTMNPTVMVMTAGATRRKDFGSVLLTGQDGTDAELAADEQEEDEGEYEVVDGYEANDDGKFHLLTSSKTNRTRGGQSFFGGGGGGGTYYRRTKQHQRGRESQRKKDRNRQYYREEEGDKVYEEY</sequence>
<feature type="compositionally biased region" description="Low complexity" evidence="1">
    <location>
        <begin position="99"/>
        <end position="112"/>
    </location>
</feature>
<feature type="region of interest" description="Disordered" evidence="1">
    <location>
        <begin position="1"/>
        <end position="29"/>
    </location>
</feature>
<feature type="compositionally biased region" description="Low complexity" evidence="1">
    <location>
        <begin position="149"/>
        <end position="158"/>
    </location>
</feature>
<keyword evidence="3" id="KW-1185">Reference proteome</keyword>
<feature type="compositionally biased region" description="Polar residues" evidence="1">
    <location>
        <begin position="7"/>
        <end position="29"/>
    </location>
</feature>
<organism evidence="2 3">
    <name type="scientific">Culex pipiens pipiens</name>
    <name type="common">Northern house mosquito</name>
    <dbReference type="NCBI Taxonomy" id="38569"/>
    <lineage>
        <taxon>Eukaryota</taxon>
        <taxon>Metazoa</taxon>
        <taxon>Ecdysozoa</taxon>
        <taxon>Arthropoda</taxon>
        <taxon>Hexapoda</taxon>
        <taxon>Insecta</taxon>
        <taxon>Pterygota</taxon>
        <taxon>Neoptera</taxon>
        <taxon>Endopterygota</taxon>
        <taxon>Diptera</taxon>
        <taxon>Nematocera</taxon>
        <taxon>Culicoidea</taxon>
        <taxon>Culicidae</taxon>
        <taxon>Culicinae</taxon>
        <taxon>Culicini</taxon>
        <taxon>Culex</taxon>
        <taxon>Culex</taxon>
    </lineage>
</organism>
<reference evidence="2 3" key="1">
    <citation type="submission" date="2024-05" db="EMBL/GenBank/DDBJ databases">
        <title>Culex pipiens pipiens assembly and annotation.</title>
        <authorList>
            <person name="Alout H."/>
            <person name="Durand T."/>
        </authorList>
    </citation>
    <scope>NUCLEOTIDE SEQUENCE [LARGE SCALE GENOMIC DNA]</scope>
    <source>
        <strain evidence="2">HA-2024</strain>
        <tissue evidence="2">Whole body</tissue>
    </source>
</reference>
<accession>A0ABD1CGQ0</accession>
<dbReference type="AlphaFoldDB" id="A0ABD1CGQ0"/>